<feature type="region of interest" description="Disordered" evidence="1">
    <location>
        <begin position="884"/>
        <end position="907"/>
    </location>
</feature>
<dbReference type="InterPro" id="IPR008271">
    <property type="entry name" value="Ser/Thr_kinase_AS"/>
</dbReference>
<dbReference type="PANTHER" id="PTHR44329">
    <property type="entry name" value="SERINE/THREONINE-PROTEIN KINASE TNNI3K-RELATED"/>
    <property type="match status" value="1"/>
</dbReference>
<dbReference type="Gene3D" id="1.10.510.10">
    <property type="entry name" value="Transferase(Phosphotransferase) domain 1"/>
    <property type="match status" value="1"/>
</dbReference>
<evidence type="ECO:0000259" key="2">
    <source>
        <dbReference type="PROSITE" id="PS50011"/>
    </source>
</evidence>
<dbReference type="OrthoDB" id="339325at2759"/>
<dbReference type="AlphaFoldDB" id="A0A836BQ62"/>
<dbReference type="PROSITE" id="PS00108">
    <property type="entry name" value="PROTEIN_KINASE_ST"/>
    <property type="match status" value="1"/>
</dbReference>
<evidence type="ECO:0000256" key="1">
    <source>
        <dbReference type="SAM" id="MobiDB-lite"/>
    </source>
</evidence>
<feature type="region of interest" description="Disordered" evidence="1">
    <location>
        <begin position="417"/>
        <end position="456"/>
    </location>
</feature>
<dbReference type="GO" id="GO:0004674">
    <property type="term" value="F:protein serine/threonine kinase activity"/>
    <property type="evidence" value="ECO:0007669"/>
    <property type="project" value="TreeGrafter"/>
</dbReference>
<dbReference type="Pfam" id="PF00069">
    <property type="entry name" value="Pkinase"/>
    <property type="match status" value="1"/>
</dbReference>
<dbReference type="SUPFAM" id="SSF56112">
    <property type="entry name" value="Protein kinase-like (PK-like)"/>
    <property type="match status" value="1"/>
</dbReference>
<dbReference type="Gene3D" id="3.30.200.20">
    <property type="entry name" value="Phosphorylase Kinase, domain 1"/>
    <property type="match status" value="1"/>
</dbReference>
<feature type="domain" description="Protein kinase" evidence="2">
    <location>
        <begin position="465"/>
        <end position="738"/>
    </location>
</feature>
<dbReference type="Proteomes" id="UP000612055">
    <property type="component" value="Unassembled WGS sequence"/>
</dbReference>
<feature type="region of interest" description="Disordered" evidence="1">
    <location>
        <begin position="342"/>
        <end position="365"/>
    </location>
</feature>
<dbReference type="SMART" id="SM00220">
    <property type="entry name" value="S_TKc"/>
    <property type="match status" value="1"/>
</dbReference>
<feature type="compositionally biased region" description="Pro residues" evidence="1">
    <location>
        <begin position="146"/>
        <end position="168"/>
    </location>
</feature>
<name>A0A836BQ62_9CHLO</name>
<dbReference type="PROSITE" id="PS50011">
    <property type="entry name" value="PROTEIN_KINASE_DOM"/>
    <property type="match status" value="1"/>
</dbReference>
<protein>
    <recommendedName>
        <fullName evidence="2">Protein kinase domain-containing protein</fullName>
    </recommendedName>
</protein>
<proteinExistence type="predicted"/>
<dbReference type="InterPro" id="IPR000719">
    <property type="entry name" value="Prot_kinase_dom"/>
</dbReference>
<sequence>MDIFVPTEPGVPARLAIDHCIIVHRACFPPPIQNYSLSVIPRPDIVPGKNVGYPSYPHPDNCSSDPAAPAALRCWAHWGVYVDVSVWGANNDPRGLDKIIATNILVMLLESPYVCETMMTMECVERLTTFGCARATFGALMPSPPLAPGTSLAPPPTPPASPAPPSASPPEANTDGDDGGSSSVLGPVLGSCLGAAALLAVMAAAFAARKQRCWWQRRLDDPSSPAVSGDWPHAVRSSGTSALRPSAGPQDIAGCRGHSDRAAPLPPSSGPSATPESYGAAAGGDTRTGSSAGLVDLYAGPGGAGGGAPHSNGLGGTVGSSGVSAPATGGSVDLGSCGGAGGGAGGGAQGATSGPDGGGDGAAGSVGGVPISVGSAPHTDAAAAEAGVPGEAVVISPLTPLRPDVQLGLAVVATADAAGPPAEGGSSVARRRASQGPEATGNSGRGGSRAAGMAATGGQAPAEVTLTSVVRGMGSYGRVVEGLYGGERVAVKLMAEGLAGPPAVSGMADADWSALVRTFTSEIGVLGRCAHPNIVRLLAACVTPPRLCLVMELCDTSLEHLIRRAPGCLLPLHWVVCIAQDVAEGLAYLHPSVCHRDLKPANILINNPGGPRQVAKLSDFGLARIRSSVLVTNHPEAGTPAYMAPECFDATTTALTHHVDLYSFGVVLWVMLVGAEPWQGLPLMRLAYQVTFANERPPLAAIPPERRLARLLRLIERSWDADPRRRPAAAEAAKELMLLREQMGMAAAAARNQLGADGAAPALAAAAARGAARPSVRLQHSTPAPDRTAAGGHTGAGSASTQLQLPLPPQPAPAPAQVQPRQRALLDREPEPAPMQGQGGHENRAGTGIVGSAVGSASGAAMGSQEVGEAAFAPVLEGATVGGLDETPAASWSIDVASTEGGTPKRR</sequence>
<accession>A0A836BQ62</accession>
<reference evidence="3" key="1">
    <citation type="journal article" date="2020" name="bioRxiv">
        <title>Comparative genomics of Chlamydomonas.</title>
        <authorList>
            <person name="Craig R.J."/>
            <person name="Hasan A.R."/>
            <person name="Ness R.W."/>
            <person name="Keightley P.D."/>
        </authorList>
    </citation>
    <scope>NUCLEOTIDE SEQUENCE</scope>
    <source>
        <strain evidence="3">CCAP 11/70</strain>
    </source>
</reference>
<organism evidence="3 4">
    <name type="scientific">Edaphochlamys debaryana</name>
    <dbReference type="NCBI Taxonomy" id="47281"/>
    <lineage>
        <taxon>Eukaryota</taxon>
        <taxon>Viridiplantae</taxon>
        <taxon>Chlorophyta</taxon>
        <taxon>core chlorophytes</taxon>
        <taxon>Chlorophyceae</taxon>
        <taxon>CS clade</taxon>
        <taxon>Chlamydomonadales</taxon>
        <taxon>Chlamydomonadales incertae sedis</taxon>
        <taxon>Edaphochlamys</taxon>
    </lineage>
</organism>
<comment type="caution">
    <text evidence="3">The sequence shown here is derived from an EMBL/GenBank/DDBJ whole genome shotgun (WGS) entry which is preliminary data.</text>
</comment>
<feature type="region of interest" description="Disordered" evidence="1">
    <location>
        <begin position="146"/>
        <end position="182"/>
    </location>
</feature>
<dbReference type="InterPro" id="IPR051681">
    <property type="entry name" value="Ser/Thr_Kinases-Pseudokinases"/>
</dbReference>
<dbReference type="InterPro" id="IPR011009">
    <property type="entry name" value="Kinase-like_dom_sf"/>
</dbReference>
<keyword evidence="4" id="KW-1185">Reference proteome</keyword>
<dbReference type="GO" id="GO:0005524">
    <property type="term" value="F:ATP binding"/>
    <property type="evidence" value="ECO:0007669"/>
    <property type="project" value="InterPro"/>
</dbReference>
<feature type="compositionally biased region" description="Low complexity" evidence="1">
    <location>
        <begin position="788"/>
        <end position="805"/>
    </location>
</feature>
<feature type="region of interest" description="Disordered" evidence="1">
    <location>
        <begin position="220"/>
        <end position="286"/>
    </location>
</feature>
<evidence type="ECO:0000313" key="3">
    <source>
        <dbReference type="EMBL" id="KAG2484677.1"/>
    </source>
</evidence>
<dbReference type="EMBL" id="JAEHOE010000144">
    <property type="protein sequence ID" value="KAG2484677.1"/>
    <property type="molecule type" value="Genomic_DNA"/>
</dbReference>
<feature type="region of interest" description="Disordered" evidence="1">
    <location>
        <begin position="771"/>
        <end position="851"/>
    </location>
</feature>
<gene>
    <name evidence="3" type="ORF">HYH03_016506</name>
</gene>
<dbReference type="PANTHER" id="PTHR44329:SF214">
    <property type="entry name" value="PROTEIN KINASE DOMAIN-CONTAINING PROTEIN"/>
    <property type="match status" value="1"/>
</dbReference>
<evidence type="ECO:0000313" key="4">
    <source>
        <dbReference type="Proteomes" id="UP000612055"/>
    </source>
</evidence>